<dbReference type="Pfam" id="PF00144">
    <property type="entry name" value="Beta-lactamase"/>
    <property type="match status" value="1"/>
</dbReference>
<reference evidence="4" key="1">
    <citation type="submission" date="2021-05" db="EMBL/GenBank/DDBJ databases">
        <authorList>
            <person name="Stam R."/>
        </authorList>
    </citation>
    <scope>NUCLEOTIDE SEQUENCE</scope>
    <source>
        <strain evidence="4">CS162</strain>
    </source>
</reference>
<proteinExistence type="inferred from homology"/>
<comment type="similarity">
    <text evidence="1">Belongs to the class-A beta-lactamase family.</text>
</comment>
<evidence type="ECO:0000313" key="5">
    <source>
        <dbReference type="Proteomes" id="UP000676310"/>
    </source>
</evidence>
<dbReference type="InterPro" id="IPR012338">
    <property type="entry name" value="Beta-lactam/transpept-like"/>
</dbReference>
<dbReference type="InterPro" id="IPR001466">
    <property type="entry name" value="Beta-lactam-related"/>
</dbReference>
<evidence type="ECO:0000313" key="4">
    <source>
        <dbReference type="EMBL" id="CAG5188852.1"/>
    </source>
</evidence>
<dbReference type="Proteomes" id="UP000676310">
    <property type="component" value="Unassembled WGS sequence"/>
</dbReference>
<keyword evidence="5" id="KW-1185">Reference proteome</keyword>
<keyword evidence="2" id="KW-0378">Hydrolase</keyword>
<dbReference type="PANTHER" id="PTHR43283:SF17">
    <property type="entry name" value="(LOVD), PUTATIVE (AFU_ORTHOLOGUE AFUA_5G00920)-RELATED"/>
    <property type="match status" value="1"/>
</dbReference>
<dbReference type="GO" id="GO:0016787">
    <property type="term" value="F:hydrolase activity"/>
    <property type="evidence" value="ECO:0007669"/>
    <property type="project" value="UniProtKB-KW"/>
</dbReference>
<dbReference type="PANTHER" id="PTHR43283">
    <property type="entry name" value="BETA-LACTAMASE-RELATED"/>
    <property type="match status" value="1"/>
</dbReference>
<dbReference type="AlphaFoldDB" id="A0A8J2IEA4"/>
<comment type="caution">
    <text evidence="4">The sequence shown here is derived from an EMBL/GenBank/DDBJ whole genome shotgun (WGS) entry which is preliminary data.</text>
</comment>
<sequence length="408" mass="44800">MADFETLIQDAVAAQEIPGCALAATNRDGSFTYSKAFGSTSMNSTTAKPFDLNTIMWVASCTKLMTSICAMQLVERGKLTLDEPVYRIIPELEEFKVLTGFTEEGAPIEEKHKQPITLKKLLTHSSGLTYEGMHPKSLAYLKYHGKRPSQSGKLLERFSATPLMFEPGESWTYGPGIDFAGLLVERISGMTLEDYMKENLWGPCGVKDVTFFPSTRPDLKARMADMSERTAEGKVKHSDAPMPYLDGDGKEVRDCMGGQGSFTCAGEYVKVLKGVLDGSVLSEESLNELFKPQLGEGSREMLNAVVQDDMANNAMGGTPKHISKDYGLGGVVITSDTPDGKKAGTMFWGGYPNLIWWVDRKTGLCGIYAGQVVPPGDPTVAALTRKWEEGVYRLFERYLQEKEGGSRL</sequence>
<dbReference type="GeneID" id="67012385"/>
<protein>
    <recommendedName>
        <fullName evidence="3">Beta-lactamase-related domain-containing protein</fullName>
    </recommendedName>
</protein>
<name>A0A8J2IEA4_9PLEO</name>
<dbReference type="InterPro" id="IPR050789">
    <property type="entry name" value="Diverse_Enzym_Activities"/>
</dbReference>
<organism evidence="4 5">
    <name type="scientific">Alternaria atra</name>
    <dbReference type="NCBI Taxonomy" id="119953"/>
    <lineage>
        <taxon>Eukaryota</taxon>
        <taxon>Fungi</taxon>
        <taxon>Dikarya</taxon>
        <taxon>Ascomycota</taxon>
        <taxon>Pezizomycotina</taxon>
        <taxon>Dothideomycetes</taxon>
        <taxon>Pleosporomycetidae</taxon>
        <taxon>Pleosporales</taxon>
        <taxon>Pleosporineae</taxon>
        <taxon>Pleosporaceae</taxon>
        <taxon>Alternaria</taxon>
        <taxon>Alternaria sect. Ulocladioides</taxon>
    </lineage>
</organism>
<evidence type="ECO:0000256" key="1">
    <source>
        <dbReference type="ARBA" id="ARBA00009009"/>
    </source>
</evidence>
<dbReference type="SUPFAM" id="SSF56601">
    <property type="entry name" value="beta-lactamase/transpeptidase-like"/>
    <property type="match status" value="1"/>
</dbReference>
<gene>
    <name evidence="4" type="ORF">ALTATR162_LOCUS12045</name>
</gene>
<dbReference type="EMBL" id="CAJRGZ010000032">
    <property type="protein sequence ID" value="CAG5188852.1"/>
    <property type="molecule type" value="Genomic_DNA"/>
</dbReference>
<dbReference type="Gene3D" id="3.40.710.10">
    <property type="entry name" value="DD-peptidase/beta-lactamase superfamily"/>
    <property type="match status" value="1"/>
</dbReference>
<evidence type="ECO:0000259" key="3">
    <source>
        <dbReference type="Pfam" id="PF00144"/>
    </source>
</evidence>
<evidence type="ECO:0000256" key="2">
    <source>
        <dbReference type="ARBA" id="ARBA00022801"/>
    </source>
</evidence>
<feature type="domain" description="Beta-lactamase-related" evidence="3">
    <location>
        <begin position="4"/>
        <end position="378"/>
    </location>
</feature>
<dbReference type="RefSeq" id="XP_043175625.1">
    <property type="nucleotide sequence ID" value="XM_043319690.1"/>
</dbReference>
<dbReference type="OrthoDB" id="428260at2759"/>
<accession>A0A8J2IEA4</accession>